<name>A0AAU1UKM4_9ACTN</name>
<evidence type="ECO:0000313" key="1">
    <source>
        <dbReference type="EMBL" id="WTS17800.1"/>
    </source>
</evidence>
<dbReference type="EMBL" id="CP108195">
    <property type="protein sequence ID" value="WTS17800.1"/>
    <property type="molecule type" value="Genomic_DNA"/>
</dbReference>
<evidence type="ECO:0008006" key="2">
    <source>
        <dbReference type="Google" id="ProtNLM"/>
    </source>
</evidence>
<protein>
    <recommendedName>
        <fullName evidence="2">Integrase</fullName>
    </recommendedName>
</protein>
<accession>A0AAU1UKM4</accession>
<reference evidence="1" key="1">
    <citation type="submission" date="2022-10" db="EMBL/GenBank/DDBJ databases">
        <title>The complete genomes of actinobacterial strains from the NBC collection.</title>
        <authorList>
            <person name="Joergensen T.S."/>
            <person name="Alvarez Arevalo M."/>
            <person name="Sterndorff E.B."/>
            <person name="Faurdal D."/>
            <person name="Vuksanovic O."/>
            <person name="Mourched A.-S."/>
            <person name="Charusanti P."/>
            <person name="Shaw S."/>
            <person name="Blin K."/>
            <person name="Weber T."/>
        </authorList>
    </citation>
    <scope>NUCLEOTIDE SEQUENCE</scope>
    <source>
        <strain evidence="1">NBC_00119</strain>
    </source>
</reference>
<organism evidence="1">
    <name type="scientific">Streptomyces sp. NBC_00119</name>
    <dbReference type="NCBI Taxonomy" id="2975659"/>
    <lineage>
        <taxon>Bacteria</taxon>
        <taxon>Bacillati</taxon>
        <taxon>Actinomycetota</taxon>
        <taxon>Actinomycetes</taxon>
        <taxon>Kitasatosporales</taxon>
        <taxon>Streptomycetaceae</taxon>
        <taxon>Streptomyces</taxon>
    </lineage>
</organism>
<proteinExistence type="predicted"/>
<sequence length="80" mass="9000">MAQHLHVLSAYGQECRVACTRKYTVAIYLYAIDIYRSAGAAIRVQRLREVTASCRDSVPDWPVRGYLLFQGRGSPIRAAI</sequence>
<gene>
    <name evidence="1" type="ORF">OHU69_46345</name>
</gene>
<dbReference type="AlphaFoldDB" id="A0AAU1UKM4"/>